<dbReference type="EMBL" id="JAZDUA010000041">
    <property type="protein sequence ID" value="KAK7871275.1"/>
    <property type="molecule type" value="Genomic_DNA"/>
</dbReference>
<comment type="similarity">
    <text evidence="1 5">Belongs to the RAP1 family.</text>
</comment>
<feature type="domain" description="TERF2-interacting telomeric protein 1 Myb" evidence="7">
    <location>
        <begin position="283"/>
        <end position="336"/>
    </location>
</feature>
<reference evidence="8 9" key="1">
    <citation type="submission" date="2024-03" db="EMBL/GenBank/DDBJ databases">
        <title>The genome assembly and annotation of the cricket Gryllus longicercus Weissman &amp; Gray.</title>
        <authorList>
            <person name="Szrajer S."/>
            <person name="Gray D."/>
            <person name="Ylla G."/>
        </authorList>
    </citation>
    <scope>NUCLEOTIDE SEQUENCE [LARGE SCALE GENOMIC DNA]</scope>
    <source>
        <strain evidence="8">DAG 2021-001</strain>
        <tissue evidence="8">Whole body minus gut</tissue>
    </source>
</reference>
<dbReference type="GO" id="GO:0031848">
    <property type="term" value="P:protection from non-homologous end joining at telomere"/>
    <property type="evidence" value="ECO:0007669"/>
    <property type="project" value="TreeGrafter"/>
</dbReference>
<evidence type="ECO:0000256" key="5">
    <source>
        <dbReference type="RuleBase" id="RU367107"/>
    </source>
</evidence>
<dbReference type="GO" id="GO:0042162">
    <property type="term" value="F:telomeric DNA binding"/>
    <property type="evidence" value="ECO:0007669"/>
    <property type="project" value="TreeGrafter"/>
</dbReference>
<organism evidence="8 9">
    <name type="scientific">Gryllus longicercus</name>
    <dbReference type="NCBI Taxonomy" id="2509291"/>
    <lineage>
        <taxon>Eukaryota</taxon>
        <taxon>Metazoa</taxon>
        <taxon>Ecdysozoa</taxon>
        <taxon>Arthropoda</taxon>
        <taxon>Hexapoda</taxon>
        <taxon>Insecta</taxon>
        <taxon>Pterygota</taxon>
        <taxon>Neoptera</taxon>
        <taxon>Polyneoptera</taxon>
        <taxon>Orthoptera</taxon>
        <taxon>Ensifera</taxon>
        <taxon>Gryllidea</taxon>
        <taxon>Grylloidea</taxon>
        <taxon>Gryllidae</taxon>
        <taxon>Gryllinae</taxon>
        <taxon>Gryllus</taxon>
    </lineage>
</organism>
<evidence type="ECO:0000256" key="6">
    <source>
        <dbReference type="SAM" id="MobiDB-lite"/>
    </source>
</evidence>
<keyword evidence="2 5" id="KW-0158">Chromosome</keyword>
<proteinExistence type="inferred from homology"/>
<keyword evidence="5" id="KW-0804">Transcription</keyword>
<dbReference type="GO" id="GO:0010833">
    <property type="term" value="P:telomere maintenance via telomere lengthening"/>
    <property type="evidence" value="ECO:0007669"/>
    <property type="project" value="UniProtKB-UniRule"/>
</dbReference>
<comment type="function">
    <text evidence="5">Acts both as a regulator of telomere function and as a transcription regulator. Involved in the regulation of telomere length and protection as a component of the shelterin complex (telosome). Does not bind DNA directly: recruited to telomeric double-stranded 5'-TTAGGG-3' repeats via its interaction with terf2. Independently of its function in telomeres, also acts as a transcription regulator: recruited to extratelomeric 5'-TTAGGG-3' sites via its association with terf2 or other factors, and regulates gene expression.</text>
</comment>
<dbReference type="GO" id="GO:0006355">
    <property type="term" value="P:regulation of DNA-templated transcription"/>
    <property type="evidence" value="ECO:0007669"/>
    <property type="project" value="UniProtKB-UniRule"/>
</dbReference>
<dbReference type="PANTHER" id="PTHR16466">
    <property type="entry name" value="TELOMERE REPEAT-BINDING FACTOR 2-INTERACTING PROTEIN 1"/>
    <property type="match status" value="1"/>
</dbReference>
<dbReference type="InterPro" id="IPR009057">
    <property type="entry name" value="Homeodomain-like_sf"/>
</dbReference>
<gene>
    <name evidence="8" type="ORF">R5R35_007558</name>
</gene>
<dbReference type="GO" id="GO:0070187">
    <property type="term" value="C:shelterin complex"/>
    <property type="evidence" value="ECO:0007669"/>
    <property type="project" value="TreeGrafter"/>
</dbReference>
<evidence type="ECO:0000313" key="8">
    <source>
        <dbReference type="EMBL" id="KAK7871275.1"/>
    </source>
</evidence>
<evidence type="ECO:0000256" key="2">
    <source>
        <dbReference type="ARBA" id="ARBA00022454"/>
    </source>
</evidence>
<evidence type="ECO:0000259" key="7">
    <source>
        <dbReference type="Pfam" id="PF08914"/>
    </source>
</evidence>
<evidence type="ECO:0000256" key="4">
    <source>
        <dbReference type="ARBA" id="ARBA00023242"/>
    </source>
</evidence>
<feature type="compositionally biased region" description="Polar residues" evidence="6">
    <location>
        <begin position="112"/>
        <end position="122"/>
    </location>
</feature>
<dbReference type="InterPro" id="IPR039595">
    <property type="entry name" value="TE2IP/Rap1"/>
</dbReference>
<sequence length="357" mass="40910">MILQHLRDQCKTSTQYRKFSSIAIQYEQQNVTNYCVSKAVQYKHEYLSRGTQCNITTESRGIQCSLDNTRVLFENNNSQSISLQCISKSTQWSSDDTSISTSSQSCDDHTKGNSSTNNSKYTTRSYLQNKSNEFPKEDATSTLHMHSLNLEGSQTIGKDFNTKQTRRLKSGKKNLSASILFGSIIRQRKNTYASSTTSGVTEMFSSRSGLESVEDNAVSVDHPVQAVKPKKKHLWSGNDSVISISASECSLDFSELYPETQETFTKRKWKSSRTSSIQPRSKYTYDEELTIIKYISEKKVYKQVGGVAMWQCMETEIKTNRTWQSLKEHFRKKILPNIDEFNLPKKVEESFHRINMR</sequence>
<dbReference type="SUPFAM" id="SSF46689">
    <property type="entry name" value="Homeodomain-like"/>
    <property type="match status" value="1"/>
</dbReference>
<dbReference type="Gene3D" id="1.10.10.60">
    <property type="entry name" value="Homeodomain-like"/>
    <property type="match status" value="1"/>
</dbReference>
<evidence type="ECO:0000313" key="9">
    <source>
        <dbReference type="Proteomes" id="UP001378592"/>
    </source>
</evidence>
<dbReference type="PANTHER" id="PTHR16466:SF6">
    <property type="entry name" value="TELOMERIC REPEAT-BINDING FACTOR 2-INTERACTING PROTEIN 1"/>
    <property type="match status" value="1"/>
</dbReference>
<comment type="subcellular location">
    <subcellularLocation>
        <location evidence="5">Nucleus</location>
    </subcellularLocation>
    <subcellularLocation>
        <location evidence="5">Chromosome</location>
        <location evidence="5">Telomere</location>
    </subcellularLocation>
</comment>
<accession>A0AAN9ZEL4</accession>
<comment type="subunit">
    <text evidence="5">Homodimer.</text>
</comment>
<keyword evidence="5" id="KW-0010">Activator</keyword>
<dbReference type="InterPro" id="IPR015010">
    <property type="entry name" value="TERF2IP_Myb"/>
</dbReference>
<comment type="caution">
    <text evidence="8">The sequence shown here is derived from an EMBL/GenBank/DDBJ whole genome shotgun (WGS) entry which is preliminary data.</text>
</comment>
<keyword evidence="3 5" id="KW-0779">Telomere</keyword>
<dbReference type="Proteomes" id="UP001378592">
    <property type="component" value="Unassembled WGS sequence"/>
</dbReference>
<feature type="region of interest" description="Disordered" evidence="6">
    <location>
        <begin position="101"/>
        <end position="122"/>
    </location>
</feature>
<evidence type="ECO:0000256" key="1">
    <source>
        <dbReference type="ARBA" id="ARBA00010467"/>
    </source>
</evidence>
<evidence type="ECO:0000256" key="3">
    <source>
        <dbReference type="ARBA" id="ARBA00022895"/>
    </source>
</evidence>
<keyword evidence="4 5" id="KW-0539">Nucleus</keyword>
<keyword evidence="5" id="KW-0805">Transcription regulation</keyword>
<name>A0AAN9ZEL4_9ORTH</name>
<dbReference type="Pfam" id="PF08914">
    <property type="entry name" value="Myb_Rap1"/>
    <property type="match status" value="1"/>
</dbReference>
<dbReference type="AlphaFoldDB" id="A0AAN9ZEL4"/>
<protein>
    <recommendedName>
        <fullName evidence="5">Telomeric repeat-binding factor 2-interacting protein 1</fullName>
        <shortName evidence="5">TERF2-interacting telomeric protein 1</shortName>
    </recommendedName>
    <alternativeName>
        <fullName evidence="5">Repressor/activator protein 1 homolog</fullName>
    </alternativeName>
</protein>
<keyword evidence="9" id="KW-1185">Reference proteome</keyword>